<organism evidence="3 4">
    <name type="scientific">Haloarcula saliterrae</name>
    <dbReference type="NCBI Taxonomy" id="2950534"/>
    <lineage>
        <taxon>Archaea</taxon>
        <taxon>Methanobacteriati</taxon>
        <taxon>Methanobacteriota</taxon>
        <taxon>Stenosarchaea group</taxon>
        <taxon>Halobacteria</taxon>
        <taxon>Halobacteriales</taxon>
        <taxon>Haloarculaceae</taxon>
        <taxon>Haloarcula</taxon>
    </lineage>
</organism>
<dbReference type="PANTHER" id="PTHR11647:SF1">
    <property type="entry name" value="COLLAPSIN RESPONSE MEDIATOR PROTEIN"/>
    <property type="match status" value="1"/>
</dbReference>
<evidence type="ECO:0000313" key="3">
    <source>
        <dbReference type="EMBL" id="MDS0260566.1"/>
    </source>
</evidence>
<evidence type="ECO:0000256" key="1">
    <source>
        <dbReference type="ARBA" id="ARBA00001947"/>
    </source>
</evidence>
<protein>
    <submittedName>
        <fullName evidence="3">Amidohydrolase family protein</fullName>
    </submittedName>
</protein>
<comment type="caution">
    <text evidence="3">The sequence shown here is derived from an EMBL/GenBank/DDBJ whole genome shotgun (WGS) entry which is preliminary data.</text>
</comment>
<reference evidence="3 4" key="1">
    <citation type="submission" date="2022-06" db="EMBL/GenBank/DDBJ databases">
        <title>Haloarcula sp. a new haloarchaeum isolate from saline soil.</title>
        <authorList>
            <person name="Strakova D."/>
            <person name="Galisteo C."/>
            <person name="Sanchez-Porro C."/>
            <person name="Ventosa A."/>
        </authorList>
    </citation>
    <scope>NUCLEOTIDE SEQUENCE [LARGE SCALE GENOMIC DNA]</scope>
    <source>
        <strain evidence="3 4">S1CR25-12</strain>
    </source>
</reference>
<dbReference type="Pfam" id="PF01979">
    <property type="entry name" value="Amidohydro_1"/>
    <property type="match status" value="1"/>
</dbReference>
<name>A0ABU2FFJ2_9EURY</name>
<feature type="domain" description="Amidohydrolase-related" evidence="2">
    <location>
        <begin position="52"/>
        <end position="434"/>
    </location>
</feature>
<dbReference type="PANTHER" id="PTHR11647">
    <property type="entry name" value="HYDRANTOINASE/DIHYDROPYRIMIDINASE FAMILY MEMBER"/>
    <property type="match status" value="1"/>
</dbReference>
<gene>
    <name evidence="3" type="ORF">NDI56_14260</name>
</gene>
<dbReference type="InterPro" id="IPR006680">
    <property type="entry name" value="Amidohydro-rel"/>
</dbReference>
<evidence type="ECO:0000313" key="4">
    <source>
        <dbReference type="Proteomes" id="UP001259659"/>
    </source>
</evidence>
<sequence length="462" mass="50859">MTVDTVITNGTVVNPDGTVEADVAIDGEQIVAVGDQSTLPDAETTVDASGKMVLPGAVDVHVHLDDMFSNDTYETASKAAALGGTTTFIDFAWQAWDSEGSIWDEPSTLLEGIERKQEKAADTLIDYSLHGAITRDDYAVFEEFPEVIERGVTSIKMFTAYEFGLSSGFINEVLQEAADYDLVAVLHTEDSSVCEVITDRFKAADNGEPEYYPKSRPDYAEAMAADNAITMAMEAGCRYYGIHTTCRKAADVIAEHRDDHGELIRAETCTQYTVADDSLFDEVGLLPMAAPPLRKPDDNEAMFEHLDRGTIDVVSTDHCGYTTEQKQVYPWWEGTYGMNSLQRSLPVFHDEAVSEREFSYPFLVRKLAANPARIFGLENKGTITPGTHADIVVFDPTRTSPIDPADNASIADFSVYEGREVGTVEQTYVRGELVADDGEIVQDAGYGEFVEREIPSWGNRHE</sequence>
<dbReference type="InterPro" id="IPR050378">
    <property type="entry name" value="Metallo-dep_Hydrolases_sf"/>
</dbReference>
<dbReference type="EMBL" id="JAMQON010000004">
    <property type="protein sequence ID" value="MDS0260566.1"/>
    <property type="molecule type" value="Genomic_DNA"/>
</dbReference>
<dbReference type="Gene3D" id="3.20.20.140">
    <property type="entry name" value="Metal-dependent hydrolases"/>
    <property type="match status" value="1"/>
</dbReference>
<accession>A0ABU2FFJ2</accession>
<dbReference type="InterPro" id="IPR032466">
    <property type="entry name" value="Metal_Hydrolase"/>
</dbReference>
<keyword evidence="4" id="KW-1185">Reference proteome</keyword>
<proteinExistence type="predicted"/>
<dbReference type="Gene3D" id="2.30.40.10">
    <property type="entry name" value="Urease, subunit C, domain 1"/>
    <property type="match status" value="1"/>
</dbReference>
<dbReference type="InterPro" id="IPR011059">
    <property type="entry name" value="Metal-dep_hydrolase_composite"/>
</dbReference>
<dbReference type="SUPFAM" id="SSF51338">
    <property type="entry name" value="Composite domain of metallo-dependent hydrolases"/>
    <property type="match status" value="1"/>
</dbReference>
<dbReference type="RefSeq" id="WP_310920288.1">
    <property type="nucleotide sequence ID" value="NZ_JAMQON010000004.1"/>
</dbReference>
<evidence type="ECO:0000259" key="2">
    <source>
        <dbReference type="Pfam" id="PF01979"/>
    </source>
</evidence>
<dbReference type="SUPFAM" id="SSF51556">
    <property type="entry name" value="Metallo-dependent hydrolases"/>
    <property type="match status" value="1"/>
</dbReference>
<dbReference type="Proteomes" id="UP001259659">
    <property type="component" value="Unassembled WGS sequence"/>
</dbReference>
<comment type="cofactor">
    <cofactor evidence="1">
        <name>Zn(2+)</name>
        <dbReference type="ChEBI" id="CHEBI:29105"/>
    </cofactor>
</comment>